<reference evidence="2" key="1">
    <citation type="submission" date="2017-02" db="UniProtKB">
        <authorList>
            <consortium name="WormBaseParasite"/>
        </authorList>
    </citation>
    <scope>IDENTIFICATION</scope>
</reference>
<protein>
    <submittedName>
        <fullName evidence="2">DUF1768 domain-containing protein</fullName>
    </submittedName>
</protein>
<dbReference type="WBParaSite" id="SPAL_0001154500.1">
    <property type="protein sequence ID" value="SPAL_0001154500.1"/>
    <property type="gene ID" value="SPAL_0001154500"/>
</dbReference>
<name>A0A0N5C0L7_STREA</name>
<evidence type="ECO:0000313" key="1">
    <source>
        <dbReference type="Proteomes" id="UP000046392"/>
    </source>
</evidence>
<dbReference type="Proteomes" id="UP000046392">
    <property type="component" value="Unplaced"/>
</dbReference>
<dbReference type="InterPro" id="IPR012816">
    <property type="entry name" value="NADAR"/>
</dbReference>
<organism evidence="1 2">
    <name type="scientific">Strongyloides papillosus</name>
    <name type="common">Intestinal threadworm</name>
    <dbReference type="NCBI Taxonomy" id="174720"/>
    <lineage>
        <taxon>Eukaryota</taxon>
        <taxon>Metazoa</taxon>
        <taxon>Ecdysozoa</taxon>
        <taxon>Nematoda</taxon>
        <taxon>Chromadorea</taxon>
        <taxon>Rhabditida</taxon>
        <taxon>Tylenchina</taxon>
        <taxon>Panagrolaimomorpha</taxon>
        <taxon>Strongyloidoidea</taxon>
        <taxon>Strongyloididae</taxon>
        <taxon>Strongyloides</taxon>
    </lineage>
</organism>
<accession>A0A0N5C0L7</accession>
<dbReference type="Gene3D" id="1.10.357.40">
    <property type="entry name" value="YbiA-like"/>
    <property type="match status" value="1"/>
</dbReference>
<evidence type="ECO:0000313" key="2">
    <source>
        <dbReference type="WBParaSite" id="SPAL_0001154500.1"/>
    </source>
</evidence>
<dbReference type="AlphaFoldDB" id="A0A0N5C0L7"/>
<dbReference type="SUPFAM" id="SSF143990">
    <property type="entry name" value="YbiA-like"/>
    <property type="match status" value="1"/>
</dbReference>
<dbReference type="CDD" id="cd15457">
    <property type="entry name" value="NADAR"/>
    <property type="match status" value="1"/>
</dbReference>
<dbReference type="InterPro" id="IPR037238">
    <property type="entry name" value="YbiA-like_sf"/>
</dbReference>
<keyword evidence="1" id="KW-1185">Reference proteome</keyword>
<proteinExistence type="predicted"/>
<sequence length="300" mass="35325">MPFFKYCEKNFDDNRNTNFTGKLYKDFEVNISNSKDEGSCDNSSSQMFREFSFNELESSDETFTFSKNEEKENIFNRFSTNPKPNVATENDDIEVIGHSYPLAVKYEISPGKVIVIYDSSNIYSIAYNKRPFVYNGRRYTSVDHVYQHYKLKELCNKKMEKTFFNMKRSYLYRKYVKKCLQLCKKTNKDVIEWRKISGLGIITQATVEKFKQNKDLLEVMKKDRAKIILNAYGGDRYDACGSIKKLRQWMNKNIYRTIDVPVYEEPIFLEYYPTISEGKNIQGILVMLARAILTENGFLE</sequence>